<comment type="caution">
    <text evidence="2">The sequence shown here is derived from an EMBL/GenBank/DDBJ whole genome shotgun (WGS) entry which is preliminary data.</text>
</comment>
<dbReference type="Proteomes" id="UP000626092">
    <property type="component" value="Unassembled WGS sequence"/>
</dbReference>
<evidence type="ECO:0000256" key="1">
    <source>
        <dbReference type="SAM" id="MobiDB-lite"/>
    </source>
</evidence>
<dbReference type="EMBL" id="WJXA01000004">
    <property type="protein sequence ID" value="KAF7146602.1"/>
    <property type="molecule type" value="Genomic_DNA"/>
</dbReference>
<evidence type="ECO:0000313" key="2">
    <source>
        <dbReference type="EMBL" id="KAF7146602.1"/>
    </source>
</evidence>
<reference evidence="2" key="1">
    <citation type="submission" date="2019-11" db="EMBL/GenBank/DDBJ databases">
        <authorList>
            <person name="Liu Y."/>
            <person name="Hou J."/>
            <person name="Li T.-Q."/>
            <person name="Guan C.-H."/>
            <person name="Wu X."/>
            <person name="Wu H.-Z."/>
            <person name="Ling F."/>
            <person name="Zhang R."/>
            <person name="Shi X.-G."/>
            <person name="Ren J.-P."/>
            <person name="Chen E.-F."/>
            <person name="Sun J.-M."/>
        </authorList>
    </citation>
    <scope>NUCLEOTIDE SEQUENCE</scope>
    <source>
        <strain evidence="2">Adult_tree_wgs_1</strain>
        <tissue evidence="2">Leaves</tissue>
    </source>
</reference>
<gene>
    <name evidence="2" type="ORF">RHSIM_Rhsim04G0158200</name>
</gene>
<keyword evidence="3" id="KW-1185">Reference proteome</keyword>
<feature type="compositionally biased region" description="Basic and acidic residues" evidence="1">
    <location>
        <begin position="69"/>
        <end position="93"/>
    </location>
</feature>
<dbReference type="AlphaFoldDB" id="A0A834H359"/>
<protein>
    <submittedName>
        <fullName evidence="2">Uncharacterized protein</fullName>
    </submittedName>
</protein>
<evidence type="ECO:0000313" key="3">
    <source>
        <dbReference type="Proteomes" id="UP000626092"/>
    </source>
</evidence>
<name>A0A834H359_RHOSS</name>
<sequence>MQIESLTTEKGQLQKYLSTTEQRQKAIIVQKDAKICSLTNKLSFTSKLSVQPQKHLPVVETDSSLLTQGREKSEGDNKDDNAKQRPRRQKMDDNYYYGSITKDGRKKEQIVIVESDEPQAETKKLDDKIPPLEKKASIVLALLPDKCQETIRKFWELEEGCTHIWDCEFDDLRIYQEDVRFLLCDRELIGQNAPNDTPPNNAPKISPMEDAMKKIIKEHVAPLKAEVERLRHEHRIQSIDLTRLRIEIQTLMEAHREEGAEEKEEDA</sequence>
<feature type="region of interest" description="Disordered" evidence="1">
    <location>
        <begin position="59"/>
        <end position="98"/>
    </location>
</feature>
<organism evidence="2 3">
    <name type="scientific">Rhododendron simsii</name>
    <name type="common">Sims's rhododendron</name>
    <dbReference type="NCBI Taxonomy" id="118357"/>
    <lineage>
        <taxon>Eukaryota</taxon>
        <taxon>Viridiplantae</taxon>
        <taxon>Streptophyta</taxon>
        <taxon>Embryophyta</taxon>
        <taxon>Tracheophyta</taxon>
        <taxon>Spermatophyta</taxon>
        <taxon>Magnoliopsida</taxon>
        <taxon>eudicotyledons</taxon>
        <taxon>Gunneridae</taxon>
        <taxon>Pentapetalae</taxon>
        <taxon>asterids</taxon>
        <taxon>Ericales</taxon>
        <taxon>Ericaceae</taxon>
        <taxon>Ericoideae</taxon>
        <taxon>Rhodoreae</taxon>
        <taxon>Rhododendron</taxon>
    </lineage>
</organism>
<proteinExistence type="predicted"/>
<accession>A0A834H359</accession>